<dbReference type="InterPro" id="IPR000182">
    <property type="entry name" value="GNAT_dom"/>
</dbReference>
<evidence type="ECO:0000313" key="7">
    <source>
        <dbReference type="EMBL" id="SFE47877.1"/>
    </source>
</evidence>
<dbReference type="SUPFAM" id="SSF55729">
    <property type="entry name" value="Acyl-CoA N-acyltransferases (Nat)"/>
    <property type="match status" value="1"/>
</dbReference>
<keyword evidence="8" id="KW-1185">Reference proteome</keyword>
<comment type="function">
    <text evidence="1">Acyltransferase required for the direct transfer of medium- to long-chain fatty acyl moieties from a carrier protein (MbtL) on to the epsilon-amino group of lysine residue in the mycobactin core.</text>
</comment>
<evidence type="ECO:0000313" key="8">
    <source>
        <dbReference type="Proteomes" id="UP000199474"/>
    </source>
</evidence>
<reference evidence="8" key="1">
    <citation type="submission" date="2016-10" db="EMBL/GenBank/DDBJ databases">
        <authorList>
            <person name="Varghese N."/>
            <person name="Submissions S."/>
        </authorList>
    </citation>
    <scope>NUCLEOTIDE SEQUENCE [LARGE SCALE GENOMIC DNA]</scope>
    <source>
        <strain evidence="8">DSM 22530</strain>
    </source>
</reference>
<dbReference type="AlphaFoldDB" id="A0A1I2AVW7"/>
<dbReference type="GO" id="GO:0016410">
    <property type="term" value="F:N-acyltransferase activity"/>
    <property type="evidence" value="ECO:0007669"/>
    <property type="project" value="TreeGrafter"/>
</dbReference>
<protein>
    <recommendedName>
        <fullName evidence="3">Lysine N-acyltransferase MbtK</fullName>
    </recommendedName>
    <alternativeName>
        <fullName evidence="5">Mycobactin synthase protein K</fullName>
    </alternativeName>
</protein>
<comment type="pathway">
    <text evidence="2">Siderophore biosynthesis.</text>
</comment>
<dbReference type="Pfam" id="PF13523">
    <property type="entry name" value="Acetyltransf_8"/>
    <property type="match status" value="1"/>
</dbReference>
<dbReference type="PANTHER" id="PTHR31438">
    <property type="entry name" value="LYSINE N-ACYLTRANSFERASE C17G9.06C-RELATED"/>
    <property type="match status" value="1"/>
</dbReference>
<dbReference type="InterPro" id="IPR019432">
    <property type="entry name" value="Acyltransferase_MbtK/IucB-like"/>
</dbReference>
<keyword evidence="4" id="KW-0046">Antibiotic resistance</keyword>
<sequence>MNQYPQVFNRAFNQTISFRPVEFERDVERLHSWHQKSHVIPFWQQNMRFPKYKQLLCKLLEDTHQRLWIGEIDGDPMSYWETYWVQDDVLGDYYETDPYDQGVHLLIGKPEYLGKGYALPMLRVISDYLFTDNNTKRIVSEPDYRNDKMIHIFLKCGFQPIKMLQLPDKKAQFMSCERNEFKRRWESITDEKDI</sequence>
<evidence type="ECO:0000256" key="1">
    <source>
        <dbReference type="ARBA" id="ARBA00003818"/>
    </source>
</evidence>
<name>A0A1I2AVW7_9BACI</name>
<dbReference type="RefSeq" id="WP_218144069.1">
    <property type="nucleotide sequence ID" value="NZ_FOMR01000018.1"/>
</dbReference>
<dbReference type="GO" id="GO:0046677">
    <property type="term" value="P:response to antibiotic"/>
    <property type="evidence" value="ECO:0007669"/>
    <property type="project" value="UniProtKB-KW"/>
</dbReference>
<accession>A0A1I2AVW7</accession>
<dbReference type="GO" id="GO:0019290">
    <property type="term" value="P:siderophore biosynthetic process"/>
    <property type="evidence" value="ECO:0007669"/>
    <property type="project" value="InterPro"/>
</dbReference>
<dbReference type="PANTHER" id="PTHR31438:SF1">
    <property type="entry name" value="LYSINE N-ACYLTRANSFERASE C17G9.06C-RELATED"/>
    <property type="match status" value="1"/>
</dbReference>
<dbReference type="Proteomes" id="UP000199474">
    <property type="component" value="Unassembled WGS sequence"/>
</dbReference>
<evidence type="ECO:0000259" key="6">
    <source>
        <dbReference type="PROSITE" id="PS51186"/>
    </source>
</evidence>
<dbReference type="PROSITE" id="PS51186">
    <property type="entry name" value="GNAT"/>
    <property type="match status" value="1"/>
</dbReference>
<evidence type="ECO:0000256" key="2">
    <source>
        <dbReference type="ARBA" id="ARBA00004924"/>
    </source>
</evidence>
<organism evidence="7 8">
    <name type="scientific">Lentibacillus persicus</name>
    <dbReference type="NCBI Taxonomy" id="640948"/>
    <lineage>
        <taxon>Bacteria</taxon>
        <taxon>Bacillati</taxon>
        <taxon>Bacillota</taxon>
        <taxon>Bacilli</taxon>
        <taxon>Bacillales</taxon>
        <taxon>Bacillaceae</taxon>
        <taxon>Lentibacillus</taxon>
    </lineage>
</organism>
<feature type="domain" description="N-acetyltransferase" evidence="6">
    <location>
        <begin position="16"/>
        <end position="179"/>
    </location>
</feature>
<dbReference type="InterPro" id="IPR016181">
    <property type="entry name" value="Acyl_CoA_acyltransferase"/>
</dbReference>
<dbReference type="STRING" id="640948.SAMN05216238_11823"/>
<gene>
    <name evidence="7" type="ORF">SAMN05216238_11823</name>
</gene>
<evidence type="ECO:0000256" key="3">
    <source>
        <dbReference type="ARBA" id="ARBA00020586"/>
    </source>
</evidence>
<dbReference type="Gene3D" id="3.40.630.30">
    <property type="match status" value="1"/>
</dbReference>
<keyword evidence="7" id="KW-0808">Transferase</keyword>
<dbReference type="EMBL" id="FOMR01000018">
    <property type="protein sequence ID" value="SFE47877.1"/>
    <property type="molecule type" value="Genomic_DNA"/>
</dbReference>
<evidence type="ECO:0000256" key="4">
    <source>
        <dbReference type="ARBA" id="ARBA00023251"/>
    </source>
</evidence>
<evidence type="ECO:0000256" key="5">
    <source>
        <dbReference type="ARBA" id="ARBA00031122"/>
    </source>
</evidence>
<dbReference type="SMART" id="SM01006">
    <property type="entry name" value="AlcB"/>
    <property type="match status" value="1"/>
</dbReference>
<proteinExistence type="predicted"/>